<dbReference type="Proteomes" id="UP000253141">
    <property type="component" value="Unassembled WGS sequence"/>
</dbReference>
<feature type="transmembrane region" description="Helical" evidence="1">
    <location>
        <begin position="38"/>
        <end position="58"/>
    </location>
</feature>
<keyword evidence="3" id="KW-1185">Reference proteome</keyword>
<dbReference type="EMBL" id="QPIW01000011">
    <property type="protein sequence ID" value="RDB05212.1"/>
    <property type="molecule type" value="Genomic_DNA"/>
</dbReference>
<organism evidence="2 3">
    <name type="scientific">Runella aurantiaca</name>
    <dbReference type="NCBI Taxonomy" id="2282308"/>
    <lineage>
        <taxon>Bacteria</taxon>
        <taxon>Pseudomonadati</taxon>
        <taxon>Bacteroidota</taxon>
        <taxon>Cytophagia</taxon>
        <taxon>Cytophagales</taxon>
        <taxon>Spirosomataceae</taxon>
        <taxon>Runella</taxon>
    </lineage>
</organism>
<proteinExistence type="predicted"/>
<keyword evidence="1" id="KW-0472">Membrane</keyword>
<comment type="caution">
    <text evidence="2">The sequence shown here is derived from an EMBL/GenBank/DDBJ whole genome shotgun (WGS) entry which is preliminary data.</text>
</comment>
<dbReference type="RefSeq" id="WP_114461904.1">
    <property type="nucleotide sequence ID" value="NZ_QPIW01000011.1"/>
</dbReference>
<dbReference type="AlphaFoldDB" id="A0A369I830"/>
<name>A0A369I830_9BACT</name>
<reference evidence="2 3" key="1">
    <citation type="submission" date="2018-07" db="EMBL/GenBank/DDBJ databases">
        <title>Genome analysis of Runella aurantiaca.</title>
        <authorList>
            <person name="Yang X."/>
        </authorList>
    </citation>
    <scope>NUCLEOTIDE SEQUENCE [LARGE SCALE GENOMIC DNA]</scope>
    <source>
        <strain evidence="2 3">YX9</strain>
    </source>
</reference>
<dbReference type="OrthoDB" id="1525231at2"/>
<gene>
    <name evidence="2" type="ORF">DVG78_15195</name>
</gene>
<protein>
    <submittedName>
        <fullName evidence="2">Uncharacterized protein</fullName>
    </submittedName>
</protein>
<sequence length="110" mass="12102">MLYVLIILFSAIAQYFGPWWLMPIVCFVLCLWKADAALKAFGVAFFAAATLWLGYASYQHFVNEGLIGQKVADIFKIPNVLVLVVITTLIGGIVSGFAGMAGYYCRRALV</sequence>
<keyword evidence="1" id="KW-0812">Transmembrane</keyword>
<accession>A0A369I830</accession>
<feature type="transmembrane region" description="Helical" evidence="1">
    <location>
        <begin position="78"/>
        <end position="105"/>
    </location>
</feature>
<feature type="transmembrane region" description="Helical" evidence="1">
    <location>
        <begin position="6"/>
        <end position="31"/>
    </location>
</feature>
<evidence type="ECO:0000256" key="1">
    <source>
        <dbReference type="SAM" id="Phobius"/>
    </source>
</evidence>
<evidence type="ECO:0000313" key="3">
    <source>
        <dbReference type="Proteomes" id="UP000253141"/>
    </source>
</evidence>
<evidence type="ECO:0000313" key="2">
    <source>
        <dbReference type="EMBL" id="RDB05212.1"/>
    </source>
</evidence>
<keyword evidence="1" id="KW-1133">Transmembrane helix</keyword>